<accession>W9IBJ2</accession>
<reference evidence="2 3" key="1">
    <citation type="submission" date="2011-06" db="EMBL/GenBank/DDBJ databases">
        <title>The Genome Sequence of Fusarium oxysporum FOSC 3-a.</title>
        <authorList>
            <consortium name="The Broad Institute Genome Sequencing Platform"/>
            <person name="Ma L.-J."/>
            <person name="Gale L.R."/>
            <person name="Schwartz D.C."/>
            <person name="Zhou S."/>
            <person name="Corby-Kistler H."/>
            <person name="Young S.K."/>
            <person name="Zeng Q."/>
            <person name="Gargeya S."/>
            <person name="Fitzgerald M."/>
            <person name="Haas B."/>
            <person name="Abouelleil A."/>
            <person name="Alvarado L."/>
            <person name="Arachchi H.M."/>
            <person name="Berlin A."/>
            <person name="Brown A."/>
            <person name="Chapman S.B."/>
            <person name="Chen Z."/>
            <person name="Dunbar C."/>
            <person name="Freedman E."/>
            <person name="Gearin G."/>
            <person name="Gellesch M."/>
            <person name="Goldberg J."/>
            <person name="Griggs A."/>
            <person name="Gujja S."/>
            <person name="Heiman D."/>
            <person name="Howarth C."/>
            <person name="Larson L."/>
            <person name="Lui A."/>
            <person name="MacDonald P.J.P."/>
            <person name="Mehta T."/>
            <person name="Montmayeur A."/>
            <person name="Murphy C."/>
            <person name="Neiman D."/>
            <person name="Pearson M."/>
            <person name="Priest M."/>
            <person name="Roberts A."/>
            <person name="Saif S."/>
            <person name="Shea T."/>
            <person name="Shenoy N."/>
            <person name="Sisk P."/>
            <person name="Stolte C."/>
            <person name="Sykes S."/>
            <person name="Wortman J."/>
            <person name="Nusbaum C."/>
            <person name="Birren B."/>
        </authorList>
    </citation>
    <scope>NUCLEOTIDE SEQUENCE [LARGE SCALE GENOMIC DNA]</scope>
    <source>
        <strain evidence="3">FOSC 3-a</strain>
    </source>
</reference>
<gene>
    <name evidence="2" type="ORF">FOYG_05881</name>
</gene>
<dbReference type="EMBL" id="JH717842">
    <property type="protein sequence ID" value="EWY92303.1"/>
    <property type="molecule type" value="Genomic_DNA"/>
</dbReference>
<organism evidence="2 3">
    <name type="scientific">Fusarium oxysporum NRRL 32931</name>
    <dbReference type="NCBI Taxonomy" id="660029"/>
    <lineage>
        <taxon>Eukaryota</taxon>
        <taxon>Fungi</taxon>
        <taxon>Dikarya</taxon>
        <taxon>Ascomycota</taxon>
        <taxon>Pezizomycotina</taxon>
        <taxon>Sordariomycetes</taxon>
        <taxon>Hypocreomycetidae</taxon>
        <taxon>Hypocreales</taxon>
        <taxon>Nectriaceae</taxon>
        <taxon>Fusarium</taxon>
        <taxon>Fusarium oxysporum species complex</taxon>
    </lineage>
</organism>
<proteinExistence type="predicted"/>
<protein>
    <submittedName>
        <fullName evidence="2">Uncharacterized protein</fullName>
    </submittedName>
</protein>
<keyword evidence="1" id="KW-0472">Membrane</keyword>
<sequence length="58" mass="6439">MQSAQGLTRMLGLVVYQRPALMLYAETFSLLGFAIGMLITGKLKDIITYGGQRGSMYY</sequence>
<evidence type="ECO:0000313" key="3">
    <source>
        <dbReference type="Proteomes" id="UP000030753"/>
    </source>
</evidence>
<keyword evidence="1" id="KW-1133">Transmembrane helix</keyword>
<dbReference type="HOGENOM" id="CLU_2979113_0_0_1"/>
<name>W9IBJ2_FUSOX</name>
<evidence type="ECO:0000313" key="2">
    <source>
        <dbReference type="EMBL" id="EWY92303.1"/>
    </source>
</evidence>
<evidence type="ECO:0000256" key="1">
    <source>
        <dbReference type="SAM" id="Phobius"/>
    </source>
</evidence>
<feature type="transmembrane region" description="Helical" evidence="1">
    <location>
        <begin position="20"/>
        <end position="39"/>
    </location>
</feature>
<keyword evidence="1" id="KW-0812">Transmembrane</keyword>
<dbReference type="AlphaFoldDB" id="W9IBJ2"/>
<dbReference type="Proteomes" id="UP000030753">
    <property type="component" value="Unassembled WGS sequence"/>
</dbReference>